<dbReference type="InterPro" id="IPR001249">
    <property type="entry name" value="AcCoA_biotinCC"/>
</dbReference>
<dbReference type="InterPro" id="IPR050709">
    <property type="entry name" value="Biotin_Carboxyl_Carrier/Decarb"/>
</dbReference>
<feature type="region of interest" description="Disordered" evidence="9">
    <location>
        <begin position="44"/>
        <end position="67"/>
    </location>
</feature>
<evidence type="ECO:0000256" key="1">
    <source>
        <dbReference type="ARBA" id="ARBA00005194"/>
    </source>
</evidence>
<keyword evidence="3 8" id="KW-0444">Lipid biosynthesis</keyword>
<gene>
    <name evidence="11" type="primary">accB</name>
    <name evidence="11" type="ORF">GCM10023196_097900</name>
</gene>
<dbReference type="Proteomes" id="UP001501442">
    <property type="component" value="Unassembled WGS sequence"/>
</dbReference>
<evidence type="ECO:0000313" key="11">
    <source>
        <dbReference type="EMBL" id="GAA4638787.1"/>
    </source>
</evidence>
<evidence type="ECO:0000256" key="5">
    <source>
        <dbReference type="ARBA" id="ARBA00023098"/>
    </source>
</evidence>
<name>A0ABP8USZ5_9ACTN</name>
<keyword evidence="7 8" id="KW-0092">Biotin</keyword>
<dbReference type="CDD" id="cd06850">
    <property type="entry name" value="biotinyl_domain"/>
    <property type="match status" value="1"/>
</dbReference>
<evidence type="ECO:0000313" key="12">
    <source>
        <dbReference type="Proteomes" id="UP001501442"/>
    </source>
</evidence>
<evidence type="ECO:0000256" key="3">
    <source>
        <dbReference type="ARBA" id="ARBA00022516"/>
    </source>
</evidence>
<dbReference type="Gene3D" id="2.40.50.100">
    <property type="match status" value="1"/>
</dbReference>
<evidence type="ECO:0000256" key="7">
    <source>
        <dbReference type="ARBA" id="ARBA00023267"/>
    </source>
</evidence>
<dbReference type="PANTHER" id="PTHR45266">
    <property type="entry name" value="OXALOACETATE DECARBOXYLASE ALPHA CHAIN"/>
    <property type="match status" value="1"/>
</dbReference>
<dbReference type="Pfam" id="PF00364">
    <property type="entry name" value="Biotin_lipoyl"/>
    <property type="match status" value="1"/>
</dbReference>
<keyword evidence="5 8" id="KW-0443">Lipid metabolism</keyword>
<dbReference type="PRINTS" id="PR01071">
    <property type="entry name" value="ACOABIOTINCC"/>
</dbReference>
<evidence type="ECO:0000256" key="9">
    <source>
        <dbReference type="SAM" id="MobiDB-lite"/>
    </source>
</evidence>
<dbReference type="SUPFAM" id="SSF51230">
    <property type="entry name" value="Single hybrid motif"/>
    <property type="match status" value="1"/>
</dbReference>
<dbReference type="PANTHER" id="PTHR45266:SF3">
    <property type="entry name" value="OXALOACETATE DECARBOXYLASE ALPHA CHAIN"/>
    <property type="match status" value="1"/>
</dbReference>
<keyword evidence="4 8" id="KW-0276">Fatty acid metabolism</keyword>
<evidence type="ECO:0000256" key="4">
    <source>
        <dbReference type="ARBA" id="ARBA00022832"/>
    </source>
</evidence>
<accession>A0ABP8USZ5</accession>
<dbReference type="RefSeq" id="WP_345442336.1">
    <property type="nucleotide sequence ID" value="NZ_BAABHK010000024.1"/>
</dbReference>
<evidence type="ECO:0000256" key="8">
    <source>
        <dbReference type="RuleBase" id="RU364072"/>
    </source>
</evidence>
<dbReference type="EMBL" id="BAABHK010000024">
    <property type="protein sequence ID" value="GAA4638787.1"/>
    <property type="molecule type" value="Genomic_DNA"/>
</dbReference>
<dbReference type="PROSITE" id="PS00188">
    <property type="entry name" value="BIOTIN"/>
    <property type="match status" value="1"/>
</dbReference>
<proteinExistence type="predicted"/>
<protein>
    <recommendedName>
        <fullName evidence="2 8">Biotin carboxyl carrier protein of acetyl-CoA carboxylase</fullName>
    </recommendedName>
</protein>
<reference evidence="12" key="1">
    <citation type="journal article" date="2019" name="Int. J. Syst. Evol. Microbiol.">
        <title>The Global Catalogue of Microorganisms (GCM) 10K type strain sequencing project: providing services to taxonomists for standard genome sequencing and annotation.</title>
        <authorList>
            <consortium name="The Broad Institute Genomics Platform"/>
            <consortium name="The Broad Institute Genome Sequencing Center for Infectious Disease"/>
            <person name="Wu L."/>
            <person name="Ma J."/>
        </authorList>
    </citation>
    <scope>NUCLEOTIDE SEQUENCE [LARGE SCALE GENOMIC DNA]</scope>
    <source>
        <strain evidence="12">JCM 17939</strain>
    </source>
</reference>
<keyword evidence="6 8" id="KW-0275">Fatty acid biosynthesis</keyword>
<dbReference type="InterPro" id="IPR001882">
    <property type="entry name" value="Biotin_BS"/>
</dbReference>
<evidence type="ECO:0000256" key="6">
    <source>
        <dbReference type="ARBA" id="ARBA00023160"/>
    </source>
</evidence>
<dbReference type="InterPro" id="IPR011053">
    <property type="entry name" value="Single_hybrid_motif"/>
</dbReference>
<evidence type="ECO:0000256" key="2">
    <source>
        <dbReference type="ARBA" id="ARBA00017562"/>
    </source>
</evidence>
<evidence type="ECO:0000259" key="10">
    <source>
        <dbReference type="PROSITE" id="PS50968"/>
    </source>
</evidence>
<comment type="function">
    <text evidence="8">This protein is a component of the acetyl coenzyme A carboxylase complex; first, biotin carboxylase catalyzes the carboxylation of the carrier protein and then the transcarboxylase transfers the carboxyl group to form malonyl-CoA.</text>
</comment>
<comment type="pathway">
    <text evidence="1 8">Lipid metabolism; fatty acid biosynthesis.</text>
</comment>
<dbReference type="PROSITE" id="PS50968">
    <property type="entry name" value="BIOTINYL_LIPOYL"/>
    <property type="match status" value="1"/>
</dbReference>
<sequence>MTESSEQLDALCRNVVRLLDAARGPVHTLRVVAGDAAVELIWPQPEPPVPGAGQAASRPPEVESASAAADGAEICAPTVGTFYRSPEPGSPPFVTEGDLVEAGQQVAILEAMKLMNPIEADRPGRITKIIVADGDPVEYGQPLFLISPDS</sequence>
<organism evidence="11 12">
    <name type="scientific">Actinoallomurus vinaceus</name>
    <dbReference type="NCBI Taxonomy" id="1080074"/>
    <lineage>
        <taxon>Bacteria</taxon>
        <taxon>Bacillati</taxon>
        <taxon>Actinomycetota</taxon>
        <taxon>Actinomycetes</taxon>
        <taxon>Streptosporangiales</taxon>
        <taxon>Thermomonosporaceae</taxon>
        <taxon>Actinoallomurus</taxon>
    </lineage>
</organism>
<keyword evidence="12" id="KW-1185">Reference proteome</keyword>
<feature type="domain" description="Lipoyl-binding" evidence="10">
    <location>
        <begin position="71"/>
        <end position="147"/>
    </location>
</feature>
<comment type="caution">
    <text evidence="11">The sequence shown here is derived from an EMBL/GenBank/DDBJ whole genome shotgun (WGS) entry which is preliminary data.</text>
</comment>
<dbReference type="InterPro" id="IPR000089">
    <property type="entry name" value="Biotin_lipoyl"/>
</dbReference>